<sequence>MIRCTWRLLQAAERGPFDPYRILGLPHTASKDDIKKAYRRLALRFHPDGGPEGNKERFQAVHEAYEALKDGKWRPPEQNKPEGGDPQDGWNAKMGMYVYEKPGSTTENYVDGRTQTLMRMCVVWTAAFILVRSFLLWVFPYSRAPSTVHWAGVAFGDSGPSAAAVGSGDDTKGSTGPYSVHNEDGDGHSSGNEESVFGHTSLFAPHSSATADPLRRG</sequence>
<feature type="region of interest" description="Disordered" evidence="1">
    <location>
        <begin position="162"/>
        <end position="196"/>
    </location>
</feature>
<evidence type="ECO:0000256" key="2">
    <source>
        <dbReference type="SAM" id="Phobius"/>
    </source>
</evidence>
<dbReference type="SMART" id="SM00271">
    <property type="entry name" value="DnaJ"/>
    <property type="match status" value="1"/>
</dbReference>
<keyword evidence="2" id="KW-0812">Transmembrane</keyword>
<evidence type="ECO:0000256" key="1">
    <source>
        <dbReference type="SAM" id="MobiDB-lite"/>
    </source>
</evidence>
<feature type="region of interest" description="Disordered" evidence="1">
    <location>
        <begin position="69"/>
        <end position="91"/>
    </location>
</feature>
<reference evidence="4" key="1">
    <citation type="journal article" date="2012" name="Proc. Natl. Acad. Sci. U.S.A.">
        <title>Antigenic diversity is generated by distinct evolutionary mechanisms in African trypanosome species.</title>
        <authorList>
            <person name="Jackson A.P."/>
            <person name="Berry A."/>
            <person name="Aslett M."/>
            <person name="Allison H.C."/>
            <person name="Burton P."/>
            <person name="Vavrova-Anderson J."/>
            <person name="Brown R."/>
            <person name="Browne H."/>
            <person name="Corton N."/>
            <person name="Hauser H."/>
            <person name="Gamble J."/>
            <person name="Gilderthorp R."/>
            <person name="Marcello L."/>
            <person name="McQuillan J."/>
            <person name="Otto T.D."/>
            <person name="Quail M.A."/>
            <person name="Sanders M.J."/>
            <person name="van Tonder A."/>
            <person name="Ginger M.L."/>
            <person name="Field M.C."/>
            <person name="Barry J.D."/>
            <person name="Hertz-Fowler C."/>
            <person name="Berriman M."/>
        </authorList>
    </citation>
    <scope>NUCLEOTIDE SEQUENCE</scope>
    <source>
        <strain evidence="4">IL3000</strain>
    </source>
</reference>
<dbReference type="Pfam" id="PF00226">
    <property type="entry name" value="DnaJ"/>
    <property type="match status" value="1"/>
</dbReference>
<dbReference type="InterPro" id="IPR050817">
    <property type="entry name" value="DjlA_DnaK_co-chaperone"/>
</dbReference>
<feature type="compositionally biased region" description="Basic and acidic residues" evidence="1">
    <location>
        <begin position="69"/>
        <end position="83"/>
    </location>
</feature>
<dbReference type="PANTHER" id="PTHR24074">
    <property type="entry name" value="CO-CHAPERONE PROTEIN DJLA"/>
    <property type="match status" value="1"/>
</dbReference>
<organism evidence="4">
    <name type="scientific">Trypanosoma congolense (strain IL3000)</name>
    <dbReference type="NCBI Taxonomy" id="1068625"/>
    <lineage>
        <taxon>Eukaryota</taxon>
        <taxon>Discoba</taxon>
        <taxon>Euglenozoa</taxon>
        <taxon>Kinetoplastea</taxon>
        <taxon>Metakinetoplastina</taxon>
        <taxon>Trypanosomatida</taxon>
        <taxon>Trypanosomatidae</taxon>
        <taxon>Trypanosoma</taxon>
        <taxon>Nannomonas</taxon>
    </lineage>
</organism>
<keyword evidence="2" id="KW-0472">Membrane</keyword>
<evidence type="ECO:0000259" key="3">
    <source>
        <dbReference type="PROSITE" id="PS50076"/>
    </source>
</evidence>
<dbReference type="PROSITE" id="PS50076">
    <property type="entry name" value="DNAJ_2"/>
    <property type="match status" value="1"/>
</dbReference>
<dbReference type="InterPro" id="IPR036869">
    <property type="entry name" value="J_dom_sf"/>
</dbReference>
<proteinExistence type="predicted"/>
<dbReference type="InterPro" id="IPR001623">
    <property type="entry name" value="DnaJ_domain"/>
</dbReference>
<name>G0USV8_TRYCI</name>
<dbReference type="PRINTS" id="PR00625">
    <property type="entry name" value="JDOMAIN"/>
</dbReference>
<accession>G0USV8</accession>
<gene>
    <name evidence="4" type="ORF">TCIL3000_8_6990</name>
</gene>
<dbReference type="VEuPathDB" id="TriTrypDB:TcIL3000_8_6990"/>
<evidence type="ECO:0000313" key="4">
    <source>
        <dbReference type="EMBL" id="CCC92471.1"/>
    </source>
</evidence>
<protein>
    <submittedName>
        <fullName evidence="4">Putative chaperone protein DNAj</fullName>
    </submittedName>
</protein>
<keyword evidence="2" id="KW-1133">Transmembrane helix</keyword>
<dbReference type="AlphaFoldDB" id="G0USV8"/>
<dbReference type="EMBL" id="HE575321">
    <property type="protein sequence ID" value="CCC92471.1"/>
    <property type="molecule type" value="Genomic_DNA"/>
</dbReference>
<feature type="domain" description="J" evidence="3">
    <location>
        <begin position="18"/>
        <end position="73"/>
    </location>
</feature>
<dbReference type="SUPFAM" id="SSF46565">
    <property type="entry name" value="Chaperone J-domain"/>
    <property type="match status" value="1"/>
</dbReference>
<feature type="transmembrane region" description="Helical" evidence="2">
    <location>
        <begin position="121"/>
        <end position="139"/>
    </location>
</feature>
<dbReference type="CDD" id="cd06257">
    <property type="entry name" value="DnaJ"/>
    <property type="match status" value="1"/>
</dbReference>
<dbReference type="Gene3D" id="1.10.287.110">
    <property type="entry name" value="DnaJ domain"/>
    <property type="match status" value="1"/>
</dbReference>